<sequence>MKKINIISNEQISTLNLSISNQLRKRSKTKQNMHLIFLGKNICSTCKLKIKRSSLKSKSSILDVQGESKYLFILVTPCMFNRYLFDCKLYSRYINLKKCVKASE</sequence>
<proteinExistence type="predicted"/>
<accession>A0A8D8RKY1</accession>
<dbReference type="EMBL" id="HBUF01171865">
    <property type="protein sequence ID" value="CAG6652656.1"/>
    <property type="molecule type" value="Transcribed_RNA"/>
</dbReference>
<evidence type="ECO:0000313" key="1">
    <source>
        <dbReference type="EMBL" id="CAG6652656.1"/>
    </source>
</evidence>
<organism evidence="1">
    <name type="scientific">Cacopsylla melanoneura</name>
    <dbReference type="NCBI Taxonomy" id="428564"/>
    <lineage>
        <taxon>Eukaryota</taxon>
        <taxon>Metazoa</taxon>
        <taxon>Ecdysozoa</taxon>
        <taxon>Arthropoda</taxon>
        <taxon>Hexapoda</taxon>
        <taxon>Insecta</taxon>
        <taxon>Pterygota</taxon>
        <taxon>Neoptera</taxon>
        <taxon>Paraneoptera</taxon>
        <taxon>Hemiptera</taxon>
        <taxon>Sternorrhyncha</taxon>
        <taxon>Psylloidea</taxon>
        <taxon>Psyllidae</taxon>
        <taxon>Psyllinae</taxon>
        <taxon>Cacopsylla</taxon>
    </lineage>
</organism>
<name>A0A8D8RKY1_9HEMI</name>
<protein>
    <submittedName>
        <fullName evidence="1">Uncharacterized protein</fullName>
    </submittedName>
</protein>
<dbReference type="EMBL" id="HBUF01171848">
    <property type="protein sequence ID" value="CAG6652587.1"/>
    <property type="molecule type" value="Transcribed_RNA"/>
</dbReference>
<reference evidence="1" key="1">
    <citation type="submission" date="2021-05" db="EMBL/GenBank/DDBJ databases">
        <authorList>
            <person name="Alioto T."/>
            <person name="Alioto T."/>
            <person name="Gomez Garrido J."/>
        </authorList>
    </citation>
    <scope>NUCLEOTIDE SEQUENCE</scope>
</reference>
<dbReference type="AlphaFoldDB" id="A0A8D8RKY1"/>